<dbReference type="AlphaFoldDB" id="A0A4U8UPS0"/>
<organism evidence="1 2">
    <name type="scientific">Steinernema carpocapsae</name>
    <name type="common">Entomopathogenic nematode</name>
    <dbReference type="NCBI Taxonomy" id="34508"/>
    <lineage>
        <taxon>Eukaryota</taxon>
        <taxon>Metazoa</taxon>
        <taxon>Ecdysozoa</taxon>
        <taxon>Nematoda</taxon>
        <taxon>Chromadorea</taxon>
        <taxon>Rhabditida</taxon>
        <taxon>Tylenchina</taxon>
        <taxon>Panagrolaimomorpha</taxon>
        <taxon>Strongyloidoidea</taxon>
        <taxon>Steinernematidae</taxon>
        <taxon>Steinernema</taxon>
    </lineage>
</organism>
<reference evidence="1 2" key="2">
    <citation type="journal article" date="2019" name="G3 (Bethesda)">
        <title>Hybrid Assembly of the Genome of the Entomopathogenic Nematode Steinernema carpocapsae Identifies the X-Chromosome.</title>
        <authorList>
            <person name="Serra L."/>
            <person name="Macchietto M."/>
            <person name="Macias-Munoz A."/>
            <person name="McGill C.J."/>
            <person name="Rodriguez I.M."/>
            <person name="Rodriguez B."/>
            <person name="Murad R."/>
            <person name="Mortazavi A."/>
        </authorList>
    </citation>
    <scope>NUCLEOTIDE SEQUENCE [LARGE SCALE GENOMIC DNA]</scope>
    <source>
        <strain evidence="1 2">ALL</strain>
    </source>
</reference>
<comment type="caution">
    <text evidence="1">The sequence shown here is derived from an EMBL/GenBank/DDBJ whole genome shotgun (WGS) entry which is preliminary data.</text>
</comment>
<keyword evidence="2" id="KW-1185">Reference proteome</keyword>
<proteinExistence type="predicted"/>
<protein>
    <submittedName>
        <fullName evidence="1">Uncharacterized protein</fullName>
    </submittedName>
</protein>
<dbReference type="EMBL" id="AZBU02000001">
    <property type="protein sequence ID" value="TMS33528.1"/>
    <property type="molecule type" value="Genomic_DNA"/>
</dbReference>
<sequence length="265" mass="31045">MDVAAKMSTTKTMVELETQKEKAKVVVGAETELKGVNMHIYSTVNRGLIYETNVEGLTLLKWNPSTHDLHSIEISRYENEEGEFPSLKGKALVSLLKILKNQKRILDEVVFTGSYFGHLNTLKTMFDAMQPVDTVKMTAFYHQLDLLITKATRRLKLFYQIGLPDSLEKHVLQLAKKRKLKEAILHIPDTHKEYYKQLVRVVSNMKNLKYLCIDDRFWIEYRDQFEKKFKFPVNYRINYRSNKSVIAWSCLQKKPHLPVLYPPYI</sequence>
<dbReference type="Proteomes" id="UP000298663">
    <property type="component" value="Unassembled WGS sequence"/>
</dbReference>
<evidence type="ECO:0000313" key="1">
    <source>
        <dbReference type="EMBL" id="TMS33528.1"/>
    </source>
</evidence>
<reference evidence="1 2" key="1">
    <citation type="journal article" date="2015" name="Genome Biol.">
        <title>Comparative genomics of Steinernema reveals deeply conserved gene regulatory networks.</title>
        <authorList>
            <person name="Dillman A.R."/>
            <person name="Macchietto M."/>
            <person name="Porter C.F."/>
            <person name="Rogers A."/>
            <person name="Williams B."/>
            <person name="Antoshechkin I."/>
            <person name="Lee M.M."/>
            <person name="Goodwin Z."/>
            <person name="Lu X."/>
            <person name="Lewis E.E."/>
            <person name="Goodrich-Blair H."/>
            <person name="Stock S.P."/>
            <person name="Adams B.J."/>
            <person name="Sternberg P.W."/>
            <person name="Mortazavi A."/>
        </authorList>
    </citation>
    <scope>NUCLEOTIDE SEQUENCE [LARGE SCALE GENOMIC DNA]</scope>
    <source>
        <strain evidence="1 2">ALL</strain>
    </source>
</reference>
<gene>
    <name evidence="1" type="ORF">L596_001259</name>
</gene>
<accession>A0A4U8UPS0</accession>
<evidence type="ECO:0000313" key="2">
    <source>
        <dbReference type="Proteomes" id="UP000298663"/>
    </source>
</evidence>
<name>A0A4U8UPS0_STECR</name>